<evidence type="ECO:0000313" key="2">
    <source>
        <dbReference type="EMBL" id="SHG92397.1"/>
    </source>
</evidence>
<dbReference type="RefSeq" id="WP_170861701.1">
    <property type="nucleotide sequence ID" value="NZ_FQXD01000002.1"/>
</dbReference>
<name>A0A1M5NSF3_9BACI</name>
<protein>
    <submittedName>
        <fullName evidence="2">Uncharacterized protein</fullName>
    </submittedName>
</protein>
<organism evidence="2 3">
    <name type="scientific">Virgibacillus chiguensis</name>
    <dbReference type="NCBI Taxonomy" id="411959"/>
    <lineage>
        <taxon>Bacteria</taxon>
        <taxon>Bacillati</taxon>
        <taxon>Bacillota</taxon>
        <taxon>Bacilli</taxon>
        <taxon>Bacillales</taxon>
        <taxon>Bacillaceae</taxon>
        <taxon>Virgibacillus</taxon>
    </lineage>
</organism>
<evidence type="ECO:0000313" key="3">
    <source>
        <dbReference type="Proteomes" id="UP000184079"/>
    </source>
</evidence>
<reference evidence="3" key="1">
    <citation type="submission" date="2016-11" db="EMBL/GenBank/DDBJ databases">
        <authorList>
            <person name="Varghese N."/>
            <person name="Submissions S."/>
        </authorList>
    </citation>
    <scope>NUCLEOTIDE SEQUENCE [LARGE SCALE GENOMIC DNA]</scope>
    <source>
        <strain evidence="3">CGMCC 1.6496</strain>
    </source>
</reference>
<feature type="region of interest" description="Disordered" evidence="1">
    <location>
        <begin position="1"/>
        <end position="26"/>
    </location>
</feature>
<proteinExistence type="predicted"/>
<gene>
    <name evidence="2" type="ORF">SAMN05421807_102327</name>
</gene>
<evidence type="ECO:0000256" key="1">
    <source>
        <dbReference type="SAM" id="MobiDB-lite"/>
    </source>
</evidence>
<dbReference type="EMBL" id="FQXD01000002">
    <property type="protein sequence ID" value="SHG92397.1"/>
    <property type="molecule type" value="Genomic_DNA"/>
</dbReference>
<dbReference type="AlphaFoldDB" id="A0A1M5NSF3"/>
<accession>A0A1M5NSF3</accession>
<keyword evidence="3" id="KW-1185">Reference proteome</keyword>
<dbReference type="Proteomes" id="UP000184079">
    <property type="component" value="Unassembled WGS sequence"/>
</dbReference>
<sequence>MRSLRKGKRTAHESRVGKNGTGSRGGEVIPEWRLIIAFIQKKEQSFRE</sequence>